<feature type="transmembrane region" description="Helical" evidence="8">
    <location>
        <begin position="6"/>
        <end position="35"/>
    </location>
</feature>
<reference evidence="10" key="1">
    <citation type="submission" date="2018-05" db="EMBL/GenBank/DDBJ databases">
        <authorList>
            <person name="Du Z."/>
            <person name="Wang X."/>
        </authorList>
    </citation>
    <scope>NUCLEOTIDE SEQUENCE [LARGE SCALE GENOMIC DNA]</scope>
    <source>
        <strain evidence="10">CQN31</strain>
    </source>
</reference>
<keyword evidence="4 8" id="KW-1003">Cell membrane</keyword>
<keyword evidence="5 8" id="KW-0812">Transmembrane</keyword>
<protein>
    <recommendedName>
        <fullName evidence="8">Probable membrane transporter protein</fullName>
    </recommendedName>
</protein>
<comment type="subcellular location">
    <subcellularLocation>
        <location evidence="1 8">Cell membrane</location>
        <topology evidence="1 8">Multi-pass membrane protein</topology>
    </subcellularLocation>
</comment>
<sequence length="243" mass="25217">MSADLLILSAGCFVAAFCAGMAGFAFVLVAAGILLHVLPPAITAPVLVLGSLFVQGLALPTVWREIAWPRMRLYVLTATLGIPVGLLILSHGPARSIVVFVGVLLIVYSGYALARMALRHAPSRFAAPMPADAAVGFASGILGGIGGYVGALPAMWADIQGMDKREARALMQPFIVFMQAITVPGLALAGFFTAETLLMAASAVPAMLAGTWLGVRAYTVIPAQGFRMVLLALLLVSGVSLVI</sequence>
<feature type="transmembrane region" description="Helical" evidence="8">
    <location>
        <begin position="71"/>
        <end position="89"/>
    </location>
</feature>
<keyword evidence="6 8" id="KW-1133">Transmembrane helix</keyword>
<keyword evidence="7 8" id="KW-0472">Membrane</keyword>
<accession>A0A317FC94</accession>
<feature type="transmembrane region" description="Helical" evidence="8">
    <location>
        <begin position="169"/>
        <end position="192"/>
    </location>
</feature>
<dbReference type="GO" id="GO:0005886">
    <property type="term" value="C:plasma membrane"/>
    <property type="evidence" value="ECO:0007669"/>
    <property type="project" value="UniProtKB-SubCell"/>
</dbReference>
<evidence type="ECO:0000256" key="2">
    <source>
        <dbReference type="ARBA" id="ARBA00009142"/>
    </source>
</evidence>
<evidence type="ECO:0000256" key="4">
    <source>
        <dbReference type="ARBA" id="ARBA00022475"/>
    </source>
</evidence>
<proteinExistence type="inferred from homology"/>
<feature type="transmembrane region" description="Helical" evidence="8">
    <location>
        <begin position="198"/>
        <end position="218"/>
    </location>
</feature>
<dbReference type="PANTHER" id="PTHR30269:SF37">
    <property type="entry name" value="MEMBRANE TRANSPORTER PROTEIN"/>
    <property type="match status" value="1"/>
</dbReference>
<feature type="transmembrane region" description="Helical" evidence="8">
    <location>
        <begin position="225"/>
        <end position="242"/>
    </location>
</feature>
<name>A0A317FC94_9PROT</name>
<evidence type="ECO:0000313" key="9">
    <source>
        <dbReference type="EMBL" id="PWS35148.1"/>
    </source>
</evidence>
<dbReference type="InterPro" id="IPR002781">
    <property type="entry name" value="TM_pro_TauE-like"/>
</dbReference>
<gene>
    <name evidence="9" type="ORF">DFH01_22830</name>
</gene>
<dbReference type="AlphaFoldDB" id="A0A317FC94"/>
<dbReference type="Pfam" id="PF01925">
    <property type="entry name" value="TauE"/>
    <property type="match status" value="1"/>
</dbReference>
<dbReference type="RefSeq" id="WP_109872793.1">
    <property type="nucleotide sequence ID" value="NZ_QGNA01000005.1"/>
</dbReference>
<dbReference type="PANTHER" id="PTHR30269">
    <property type="entry name" value="TRANSMEMBRANE PROTEIN YFCA"/>
    <property type="match status" value="1"/>
</dbReference>
<feature type="transmembrane region" description="Helical" evidence="8">
    <location>
        <begin position="134"/>
        <end position="157"/>
    </location>
</feature>
<comment type="caution">
    <text evidence="9">The sequence shown here is derived from an EMBL/GenBank/DDBJ whole genome shotgun (WGS) entry which is preliminary data.</text>
</comment>
<organism evidence="9 10">
    <name type="scientific">Falsiroseomonas bella</name>
    <dbReference type="NCBI Taxonomy" id="2184016"/>
    <lineage>
        <taxon>Bacteria</taxon>
        <taxon>Pseudomonadati</taxon>
        <taxon>Pseudomonadota</taxon>
        <taxon>Alphaproteobacteria</taxon>
        <taxon>Acetobacterales</taxon>
        <taxon>Roseomonadaceae</taxon>
        <taxon>Falsiroseomonas</taxon>
    </lineage>
</organism>
<evidence type="ECO:0000256" key="3">
    <source>
        <dbReference type="ARBA" id="ARBA00022448"/>
    </source>
</evidence>
<comment type="similarity">
    <text evidence="2 8">Belongs to the 4-toluene sulfonate uptake permease (TSUP) (TC 2.A.102) family.</text>
</comment>
<feature type="transmembrane region" description="Helical" evidence="8">
    <location>
        <begin position="96"/>
        <end position="114"/>
    </location>
</feature>
<keyword evidence="3" id="KW-0813">Transport</keyword>
<evidence type="ECO:0000256" key="1">
    <source>
        <dbReference type="ARBA" id="ARBA00004651"/>
    </source>
</evidence>
<dbReference type="EMBL" id="QGNA01000005">
    <property type="protein sequence ID" value="PWS35148.1"/>
    <property type="molecule type" value="Genomic_DNA"/>
</dbReference>
<dbReference type="OrthoDB" id="8421744at2"/>
<evidence type="ECO:0000256" key="7">
    <source>
        <dbReference type="ARBA" id="ARBA00023136"/>
    </source>
</evidence>
<evidence type="ECO:0000256" key="6">
    <source>
        <dbReference type="ARBA" id="ARBA00022989"/>
    </source>
</evidence>
<evidence type="ECO:0000256" key="5">
    <source>
        <dbReference type="ARBA" id="ARBA00022692"/>
    </source>
</evidence>
<keyword evidence="10" id="KW-1185">Reference proteome</keyword>
<feature type="transmembrane region" description="Helical" evidence="8">
    <location>
        <begin position="42"/>
        <end position="59"/>
    </location>
</feature>
<evidence type="ECO:0000256" key="8">
    <source>
        <dbReference type="RuleBase" id="RU363041"/>
    </source>
</evidence>
<dbReference type="Proteomes" id="UP000245765">
    <property type="component" value="Unassembled WGS sequence"/>
</dbReference>
<dbReference type="InterPro" id="IPR052017">
    <property type="entry name" value="TSUP"/>
</dbReference>
<evidence type="ECO:0000313" key="10">
    <source>
        <dbReference type="Proteomes" id="UP000245765"/>
    </source>
</evidence>